<dbReference type="RefSeq" id="WP_122971523.1">
    <property type="nucleotide sequence ID" value="NZ_RHLQ01000012.1"/>
</dbReference>
<keyword evidence="2" id="KW-1185">Reference proteome</keyword>
<comment type="caution">
    <text evidence="1">The sequence shown here is derived from an EMBL/GenBank/DDBJ whole genome shotgun (WGS) entry which is preliminary data.</text>
</comment>
<dbReference type="AlphaFoldDB" id="A0A3M8HBP5"/>
<gene>
    <name evidence="1" type="ORF">EC501_06695</name>
</gene>
<protein>
    <submittedName>
        <fullName evidence="1">Gamma-type small acid-soluble spore protein</fullName>
    </submittedName>
</protein>
<accession>A0A3M8HBP5</accession>
<proteinExistence type="predicted"/>
<dbReference type="Proteomes" id="UP000279909">
    <property type="component" value="Unassembled WGS sequence"/>
</dbReference>
<organism evidence="1 2">
    <name type="scientific">Lysinibacillus halotolerans</name>
    <dbReference type="NCBI Taxonomy" id="1368476"/>
    <lineage>
        <taxon>Bacteria</taxon>
        <taxon>Bacillati</taxon>
        <taxon>Bacillota</taxon>
        <taxon>Bacilli</taxon>
        <taxon>Bacillales</taxon>
        <taxon>Bacillaceae</taxon>
        <taxon>Lysinibacillus</taxon>
    </lineage>
</organism>
<sequence length="63" mass="7174">MDNNGHRFTVAGTDIEEVKRKNAEAGMSYKEVLQLLAKTGGHNTKQYSNTKVEEVKKKIYPYN</sequence>
<name>A0A3M8HBP5_9BACI</name>
<evidence type="ECO:0000313" key="1">
    <source>
        <dbReference type="EMBL" id="RNC99792.1"/>
    </source>
</evidence>
<dbReference type="OrthoDB" id="2738625at2"/>
<dbReference type="EMBL" id="RHLQ01000012">
    <property type="protein sequence ID" value="RNC99792.1"/>
    <property type="molecule type" value="Genomic_DNA"/>
</dbReference>
<reference evidence="1 2" key="1">
    <citation type="journal article" date="2014" name="Int. J. Syst. Evol. Microbiol.">
        <title>Lysinibacillus halotolerans sp. nov., isolated from saline-alkaline soil.</title>
        <authorList>
            <person name="Kong D."/>
            <person name="Wang Y."/>
            <person name="Zhao B."/>
            <person name="Li Y."/>
            <person name="Song J."/>
            <person name="Zhai Y."/>
            <person name="Zhang C."/>
            <person name="Wang H."/>
            <person name="Chen X."/>
            <person name="Zhao B."/>
            <person name="Ruan Z."/>
        </authorList>
    </citation>
    <scope>NUCLEOTIDE SEQUENCE [LARGE SCALE GENOMIC DNA]</scope>
    <source>
        <strain evidence="1 2">MCCC 1A12703</strain>
    </source>
</reference>
<evidence type="ECO:0000313" key="2">
    <source>
        <dbReference type="Proteomes" id="UP000279909"/>
    </source>
</evidence>